<dbReference type="Proteomes" id="UP000299102">
    <property type="component" value="Unassembled WGS sequence"/>
</dbReference>
<protein>
    <submittedName>
        <fullName evidence="1">Uncharacterized protein</fullName>
    </submittedName>
</protein>
<keyword evidence="2" id="KW-1185">Reference proteome</keyword>
<evidence type="ECO:0000313" key="1">
    <source>
        <dbReference type="EMBL" id="GBP36300.1"/>
    </source>
</evidence>
<accession>A0A4C1VCP3</accession>
<reference evidence="1 2" key="1">
    <citation type="journal article" date="2019" name="Commun. Biol.">
        <title>The bagworm genome reveals a unique fibroin gene that provides high tensile strength.</title>
        <authorList>
            <person name="Kono N."/>
            <person name="Nakamura H."/>
            <person name="Ohtoshi R."/>
            <person name="Tomita M."/>
            <person name="Numata K."/>
            <person name="Arakawa K."/>
        </authorList>
    </citation>
    <scope>NUCLEOTIDE SEQUENCE [LARGE SCALE GENOMIC DNA]</scope>
</reference>
<dbReference type="EMBL" id="BGZK01000316">
    <property type="protein sequence ID" value="GBP36300.1"/>
    <property type="molecule type" value="Genomic_DNA"/>
</dbReference>
<name>A0A4C1VCP3_EUMVA</name>
<sequence>MKRAPRSAAGRSLRRMFNQLTRLIQGNRRITYVELDRKLGVTGSAAMQTVIHDHLSLREVVRDGCRATCPAASRVLRAPLVYGILKGNHVLPKLGNGGERFSTKIRKYGQLMSNDRERAGRRGRGGCRRAPAQCCGFSGEWSSRRATAICAEISAIY</sequence>
<gene>
    <name evidence="1" type="ORF">EVAR_85549_1</name>
</gene>
<organism evidence="1 2">
    <name type="scientific">Eumeta variegata</name>
    <name type="common">Bagworm moth</name>
    <name type="synonym">Eumeta japonica</name>
    <dbReference type="NCBI Taxonomy" id="151549"/>
    <lineage>
        <taxon>Eukaryota</taxon>
        <taxon>Metazoa</taxon>
        <taxon>Ecdysozoa</taxon>
        <taxon>Arthropoda</taxon>
        <taxon>Hexapoda</taxon>
        <taxon>Insecta</taxon>
        <taxon>Pterygota</taxon>
        <taxon>Neoptera</taxon>
        <taxon>Endopterygota</taxon>
        <taxon>Lepidoptera</taxon>
        <taxon>Glossata</taxon>
        <taxon>Ditrysia</taxon>
        <taxon>Tineoidea</taxon>
        <taxon>Psychidae</taxon>
        <taxon>Oiketicinae</taxon>
        <taxon>Eumeta</taxon>
    </lineage>
</organism>
<evidence type="ECO:0000313" key="2">
    <source>
        <dbReference type="Proteomes" id="UP000299102"/>
    </source>
</evidence>
<comment type="caution">
    <text evidence="1">The sequence shown here is derived from an EMBL/GenBank/DDBJ whole genome shotgun (WGS) entry which is preliminary data.</text>
</comment>
<proteinExistence type="predicted"/>
<dbReference type="AlphaFoldDB" id="A0A4C1VCP3"/>